<dbReference type="Proteomes" id="UP000001197">
    <property type="component" value="Chromosome 1"/>
</dbReference>
<dbReference type="PANTHER" id="PTHR45992">
    <property type="entry name" value="EUKARYOTIC ELONGATION FACTOR 2 KINASE-RELATED"/>
    <property type="match status" value="1"/>
</dbReference>
<dbReference type="AlphaFoldDB" id="B2AAT1"/>
<evidence type="ECO:0000256" key="3">
    <source>
        <dbReference type="ARBA" id="ARBA00022741"/>
    </source>
</evidence>
<feature type="domain" description="Alpha-type protein kinase" evidence="6">
    <location>
        <begin position="46"/>
        <end position="263"/>
    </location>
</feature>
<name>B2AAT1_PODAN</name>
<sequence length="384" mass="43059">MSSRACISCSRSLPRSSYTANQYSRGEGDSCCAACVHSHRNDTPTAIQSDSGRYNRANEAKFTQNSMANPFVQGAFRWVAKGAYVDGGRQGQACVCKWFKAGGTMDSDYFTLDIKSVDKALEIINHFNQLNILNKTVKVNVPEVWVWGGNNSRAGQKSLVEPFIQNYKKFNSNSGWTDESKPWALAMQALSHFSYHISGGNFVLCDLQGGIYQNEVVLTDPVILSPTQQYGVTDLGPNGISSFFSQHVCNEHSVNKALEIWRGQTVLVEPFIENHQMFNSNLGWVTDDRRPWPLAMQALSHFRYHITGGQYVLCDLQGGVYSHEVILTDPAIPSHKKEFGMTDLGSDGISNFFRKHVCNGFCRRDWPGQRNQCGTLIQFPDRRR</sequence>
<dbReference type="OrthoDB" id="301415at2759"/>
<dbReference type="EMBL" id="FO904936">
    <property type="protein sequence ID" value="CDP22834.1"/>
    <property type="molecule type" value="Genomic_DNA"/>
</dbReference>
<dbReference type="CDD" id="cd04515">
    <property type="entry name" value="Alpha_kinase"/>
    <property type="match status" value="1"/>
</dbReference>
<keyword evidence="1" id="KW-0723">Serine/threonine-protein kinase</keyword>
<dbReference type="GeneID" id="6197073"/>
<evidence type="ECO:0000256" key="1">
    <source>
        <dbReference type="ARBA" id="ARBA00022527"/>
    </source>
</evidence>
<dbReference type="Gene3D" id="3.20.200.10">
    <property type="entry name" value="MHCK/EF2 kinase"/>
    <property type="match status" value="2"/>
</dbReference>
<dbReference type="PROSITE" id="PS51158">
    <property type="entry name" value="ALPHA_KINASE"/>
    <property type="match status" value="2"/>
</dbReference>
<gene>
    <name evidence="7" type="ORF">PODANS_1_5070</name>
</gene>
<reference evidence="7 9" key="1">
    <citation type="journal article" date="2008" name="Genome Biol.">
        <title>The genome sequence of the model ascomycete fungus Podospora anserina.</title>
        <authorList>
            <person name="Espagne E."/>
            <person name="Lespinet O."/>
            <person name="Malagnac F."/>
            <person name="Da Silva C."/>
            <person name="Jaillon O."/>
            <person name="Porcel B.M."/>
            <person name="Couloux A."/>
            <person name="Aury J.-M."/>
            <person name="Segurens B."/>
            <person name="Poulain J."/>
            <person name="Anthouard V."/>
            <person name="Grossetete S."/>
            <person name="Khalili H."/>
            <person name="Coppin E."/>
            <person name="Dequard-Chablat M."/>
            <person name="Picard M."/>
            <person name="Contamine V."/>
            <person name="Arnaise S."/>
            <person name="Bourdais A."/>
            <person name="Berteaux-Lecellier V."/>
            <person name="Gautheret D."/>
            <person name="de Vries R.P."/>
            <person name="Battaglia E."/>
            <person name="Coutinho P.M."/>
            <person name="Danchin E.G.J."/>
            <person name="Henrissat B."/>
            <person name="El Khoury R."/>
            <person name="Sainsard-Chanet A."/>
            <person name="Boivin A."/>
            <person name="Pinan-Lucarre B."/>
            <person name="Sellem C.H."/>
            <person name="Debuchy R."/>
            <person name="Wincker P."/>
            <person name="Weissenbach J."/>
            <person name="Silar P."/>
        </authorList>
    </citation>
    <scope>NUCLEOTIDE SEQUENCE [LARGE SCALE GENOMIC DNA]</scope>
    <source>
        <strain evidence="9">S / ATCC MYA-4624 / DSM 980 / FGSC 10383</strain>
        <strain evidence="7">S mat+</strain>
    </source>
</reference>
<evidence type="ECO:0000313" key="8">
    <source>
        <dbReference type="EMBL" id="CDP22834.1"/>
    </source>
</evidence>
<dbReference type="GO" id="GO:0005524">
    <property type="term" value="F:ATP binding"/>
    <property type="evidence" value="ECO:0007669"/>
    <property type="project" value="UniProtKB-KW"/>
</dbReference>
<dbReference type="CDD" id="cd17509">
    <property type="entry name" value="Alpha_kinase"/>
    <property type="match status" value="1"/>
</dbReference>
<feature type="domain" description="Alpha-type protein kinase" evidence="6">
    <location>
        <begin position="278"/>
        <end position="372"/>
    </location>
</feature>
<reference evidence="9" key="3">
    <citation type="journal article" date="2014" name="Genetics">
        <title>Maintaining two mating types: Structure of the mating type locus and its role in heterokaryosis in Podospora anserina.</title>
        <authorList>
            <person name="Grognet P."/>
            <person name="Bidard F."/>
            <person name="Kuchly C."/>
            <person name="Tong L.C.H."/>
            <person name="Coppin E."/>
            <person name="Benkhali J.A."/>
            <person name="Couloux A."/>
            <person name="Wincker P."/>
            <person name="Debuchy R."/>
            <person name="Silar P."/>
        </authorList>
    </citation>
    <scope>GENOME REANNOTATION</scope>
    <source>
        <strain evidence="9">S / ATCC MYA-4624 / DSM 980 / FGSC 10383</strain>
    </source>
</reference>
<proteinExistence type="predicted"/>
<dbReference type="VEuPathDB" id="FungiDB:PODANS_1_5070"/>
<dbReference type="InterPro" id="IPR004166">
    <property type="entry name" value="a-kinase_dom"/>
</dbReference>
<keyword evidence="4" id="KW-0418">Kinase</keyword>
<dbReference type="eggNOG" id="ENOG502S4BB">
    <property type="taxonomic scope" value="Eukaryota"/>
</dbReference>
<dbReference type="SMART" id="SM00811">
    <property type="entry name" value="Alpha_kinase"/>
    <property type="match status" value="2"/>
</dbReference>
<evidence type="ECO:0000256" key="5">
    <source>
        <dbReference type="ARBA" id="ARBA00022840"/>
    </source>
</evidence>
<keyword evidence="3" id="KW-0547">Nucleotide-binding</keyword>
<evidence type="ECO:0000259" key="6">
    <source>
        <dbReference type="PROSITE" id="PS51158"/>
    </source>
</evidence>
<dbReference type="KEGG" id="pan:PODANSg09760"/>
<reference evidence="7" key="2">
    <citation type="submission" date="2008-07" db="EMBL/GenBank/DDBJ databases">
        <authorList>
            <person name="Genoscope - CEA"/>
        </authorList>
    </citation>
    <scope>NUCLEOTIDE SEQUENCE</scope>
    <source>
        <strain evidence="7">S mat+</strain>
    </source>
</reference>
<evidence type="ECO:0000313" key="7">
    <source>
        <dbReference type="EMBL" id="CAP60193.1"/>
    </source>
</evidence>
<dbReference type="RefSeq" id="XP_001912711.1">
    <property type="nucleotide sequence ID" value="XM_001912676.1"/>
</dbReference>
<protein>
    <submittedName>
        <fullName evidence="7">Podospora anserina S mat+ genomic DNA chromosome 1, supercontig 1</fullName>
    </submittedName>
</protein>
<dbReference type="SUPFAM" id="SSF56112">
    <property type="entry name" value="Protein kinase-like (PK-like)"/>
    <property type="match status" value="2"/>
</dbReference>
<keyword evidence="2" id="KW-0808">Transferase</keyword>
<keyword evidence="5" id="KW-0067">ATP-binding</keyword>
<dbReference type="GO" id="GO:0004674">
    <property type="term" value="F:protein serine/threonine kinase activity"/>
    <property type="evidence" value="ECO:0007669"/>
    <property type="project" value="UniProtKB-KW"/>
</dbReference>
<organism evidence="7">
    <name type="scientific">Podospora anserina (strain S / ATCC MYA-4624 / DSM 980 / FGSC 10383)</name>
    <name type="common">Pleurage anserina</name>
    <dbReference type="NCBI Taxonomy" id="515849"/>
    <lineage>
        <taxon>Eukaryota</taxon>
        <taxon>Fungi</taxon>
        <taxon>Dikarya</taxon>
        <taxon>Ascomycota</taxon>
        <taxon>Pezizomycotina</taxon>
        <taxon>Sordariomycetes</taxon>
        <taxon>Sordariomycetidae</taxon>
        <taxon>Sordariales</taxon>
        <taxon>Podosporaceae</taxon>
        <taxon>Podospora</taxon>
        <taxon>Podospora anserina</taxon>
    </lineage>
</organism>
<dbReference type="HOGENOM" id="CLU_719858_0_0_1"/>
<evidence type="ECO:0000313" key="9">
    <source>
        <dbReference type="Proteomes" id="UP000001197"/>
    </source>
</evidence>
<dbReference type="InterPro" id="IPR051852">
    <property type="entry name" value="Alpha-type_PK"/>
</dbReference>
<dbReference type="EMBL" id="CU633438">
    <property type="protein sequence ID" value="CAP60193.1"/>
    <property type="molecule type" value="Genomic_DNA"/>
</dbReference>
<dbReference type="Pfam" id="PF02816">
    <property type="entry name" value="Alpha_kinase"/>
    <property type="match status" value="2"/>
</dbReference>
<accession>B2AAT1</accession>
<evidence type="ECO:0000256" key="4">
    <source>
        <dbReference type="ARBA" id="ARBA00022777"/>
    </source>
</evidence>
<evidence type="ECO:0000256" key="2">
    <source>
        <dbReference type="ARBA" id="ARBA00022679"/>
    </source>
</evidence>
<keyword evidence="9" id="KW-1185">Reference proteome</keyword>
<dbReference type="PANTHER" id="PTHR45992:SF11">
    <property type="entry name" value="ALPHA-TYPE PROTEIN KINASE DOMAIN-CONTAINING PROTEIN"/>
    <property type="match status" value="1"/>
</dbReference>
<reference evidence="8" key="4">
    <citation type="submission" date="2015-04" db="EMBL/GenBank/DDBJ databases">
        <title>Maintaining two mating types: Structure of the mating type locus and its role in heterokaryosis in Podospora anserina.</title>
        <authorList>
            <person name="Grognet P."/>
            <person name="Bidard F."/>
            <person name="Kuchly C."/>
            <person name="Chan Ho Tong L."/>
            <person name="Coppin E."/>
            <person name="Ait Benkhali J."/>
            <person name="Couloux A."/>
            <person name="Wincker P."/>
            <person name="Debuchy R."/>
            <person name="Silar P."/>
        </authorList>
    </citation>
    <scope>NUCLEOTIDE SEQUENCE</scope>
</reference>
<dbReference type="InterPro" id="IPR011009">
    <property type="entry name" value="Kinase-like_dom_sf"/>
</dbReference>